<evidence type="ECO:0000313" key="1">
    <source>
        <dbReference type="EMBL" id="PIR87183.1"/>
    </source>
</evidence>
<comment type="caution">
    <text evidence="1">The sequence shown here is derived from an EMBL/GenBank/DDBJ whole genome shotgun (WGS) entry which is preliminary data.</text>
</comment>
<dbReference type="Proteomes" id="UP000229526">
    <property type="component" value="Unassembled WGS sequence"/>
</dbReference>
<sequence>MVRGFFIENHPIIQVALGWDRSVQTPHMILDTGFTGDLQVTPKIAKELGLQVSSVTPAQIASGQTVQIPTALAIASMEGETSFVQVLIAESMPLAGISFLAKFDYKATVDCKFRTVMLERVTAA</sequence>
<dbReference type="EMBL" id="PFBD01000017">
    <property type="protein sequence ID" value="PIR87183.1"/>
    <property type="molecule type" value="Genomic_DNA"/>
</dbReference>
<protein>
    <recommendedName>
        <fullName evidence="3">Clan AA aspartic protease</fullName>
    </recommendedName>
</protein>
<evidence type="ECO:0000313" key="2">
    <source>
        <dbReference type="Proteomes" id="UP000229526"/>
    </source>
</evidence>
<dbReference type="Gene3D" id="2.40.70.10">
    <property type="entry name" value="Acid Proteases"/>
    <property type="match status" value="1"/>
</dbReference>
<reference evidence="2" key="1">
    <citation type="submission" date="2017-09" db="EMBL/GenBank/DDBJ databases">
        <title>Depth-based differentiation of microbial function through sediment-hosted aquifers and enrichment of novel symbionts in the deep terrestrial subsurface.</title>
        <authorList>
            <person name="Probst A.J."/>
            <person name="Ladd B."/>
            <person name="Jarett J.K."/>
            <person name="Geller-Mcgrath D.E."/>
            <person name="Sieber C.M.K."/>
            <person name="Emerson J.B."/>
            <person name="Anantharaman K."/>
            <person name="Thomas B.C."/>
            <person name="Malmstrom R."/>
            <person name="Stieglmeier M."/>
            <person name="Klingl A."/>
            <person name="Woyke T."/>
            <person name="Ryan C.M."/>
            <person name="Banfield J.F."/>
        </authorList>
    </citation>
    <scope>NUCLEOTIDE SEQUENCE [LARGE SCALE GENOMIC DNA]</scope>
</reference>
<accession>A0A2H0ULA3</accession>
<evidence type="ECO:0008006" key="3">
    <source>
        <dbReference type="Google" id="ProtNLM"/>
    </source>
</evidence>
<organism evidence="1 2">
    <name type="scientific">Candidatus Harrisonbacteria bacterium CG10_big_fil_rev_8_21_14_0_10_49_15</name>
    <dbReference type="NCBI Taxonomy" id="1974587"/>
    <lineage>
        <taxon>Bacteria</taxon>
        <taxon>Candidatus Harrisoniibacteriota</taxon>
    </lineage>
</organism>
<proteinExistence type="predicted"/>
<dbReference type="AlphaFoldDB" id="A0A2H0ULA3"/>
<gene>
    <name evidence="1" type="ORF">COU11_01755</name>
</gene>
<dbReference type="InterPro" id="IPR021109">
    <property type="entry name" value="Peptidase_aspartic_dom_sf"/>
</dbReference>
<name>A0A2H0ULA3_9BACT</name>